<dbReference type="OrthoDB" id="2657769at2"/>
<protein>
    <recommendedName>
        <fullName evidence="3">DUF1232 domain-containing protein</fullName>
    </recommendedName>
</protein>
<evidence type="ECO:0008006" key="3">
    <source>
        <dbReference type="Google" id="ProtNLM"/>
    </source>
</evidence>
<sequence>MWNRLLSLKQWGHTFRRIVPLLRSPRVPLREKLLFAVPALVYIVMPDALPMLPIDDIAVTLLLMQWFTARAERKYGA</sequence>
<accession>A0A559K3H1</accession>
<proteinExistence type="predicted"/>
<evidence type="ECO:0000313" key="1">
    <source>
        <dbReference type="EMBL" id="TVY06681.1"/>
    </source>
</evidence>
<comment type="caution">
    <text evidence="1">The sequence shown here is derived from an EMBL/GenBank/DDBJ whole genome shotgun (WGS) entry which is preliminary data.</text>
</comment>
<organism evidence="1 2">
    <name type="scientific">Paenibacillus cremeus</name>
    <dbReference type="NCBI Taxonomy" id="2163881"/>
    <lineage>
        <taxon>Bacteria</taxon>
        <taxon>Bacillati</taxon>
        <taxon>Bacillota</taxon>
        <taxon>Bacilli</taxon>
        <taxon>Bacillales</taxon>
        <taxon>Paenibacillaceae</taxon>
        <taxon>Paenibacillus</taxon>
    </lineage>
</organism>
<dbReference type="Proteomes" id="UP000317036">
    <property type="component" value="Unassembled WGS sequence"/>
</dbReference>
<reference evidence="1 2" key="1">
    <citation type="submission" date="2019-07" db="EMBL/GenBank/DDBJ databases">
        <authorList>
            <person name="Kim J."/>
        </authorList>
    </citation>
    <scope>NUCLEOTIDE SEQUENCE [LARGE SCALE GENOMIC DNA]</scope>
    <source>
        <strain evidence="1 2">JC52</strain>
    </source>
</reference>
<name>A0A559K3H1_9BACL</name>
<keyword evidence="2" id="KW-1185">Reference proteome</keyword>
<gene>
    <name evidence="1" type="ORF">FPZ49_27945</name>
</gene>
<dbReference type="AlphaFoldDB" id="A0A559K3H1"/>
<evidence type="ECO:0000313" key="2">
    <source>
        <dbReference type="Proteomes" id="UP000317036"/>
    </source>
</evidence>
<dbReference type="RefSeq" id="WP_144853358.1">
    <property type="nucleotide sequence ID" value="NZ_VNJI01000050.1"/>
</dbReference>
<dbReference type="EMBL" id="VNJI01000050">
    <property type="protein sequence ID" value="TVY06681.1"/>
    <property type="molecule type" value="Genomic_DNA"/>
</dbReference>